<proteinExistence type="inferred from homology"/>
<gene>
    <name evidence="6" type="ORF">ABID43_001452</name>
</gene>
<evidence type="ECO:0000259" key="5">
    <source>
        <dbReference type="Pfam" id="PF01522"/>
    </source>
</evidence>
<dbReference type="EMBL" id="JBEPMM010000002">
    <property type="protein sequence ID" value="MET3691927.1"/>
    <property type="molecule type" value="Genomic_DNA"/>
</dbReference>
<dbReference type="Pfam" id="PF01522">
    <property type="entry name" value="Polysacc_deac_1"/>
    <property type="match status" value="1"/>
</dbReference>
<reference evidence="6 7" key="1">
    <citation type="submission" date="2024-06" db="EMBL/GenBank/DDBJ databases">
        <title>Genomic Encyclopedia of Type Strains, Phase IV (KMG-IV): sequencing the most valuable type-strain genomes for metagenomic binning, comparative biology and taxonomic classification.</title>
        <authorList>
            <person name="Goeker M."/>
        </authorList>
    </citation>
    <scope>NUCLEOTIDE SEQUENCE [LARGE SCALE GENOMIC DNA]</scope>
    <source>
        <strain evidence="6 7">DSM 21331</strain>
    </source>
</reference>
<comment type="similarity">
    <text evidence="2">Belongs to the polysaccharide deacetylase family.</text>
</comment>
<evidence type="ECO:0000313" key="6">
    <source>
        <dbReference type="EMBL" id="MET3691927.1"/>
    </source>
</evidence>
<dbReference type="PANTHER" id="PTHR43123">
    <property type="entry name" value="POLYSACCHARIDE DEACETYLASE-RELATED"/>
    <property type="match status" value="1"/>
</dbReference>
<dbReference type="SUPFAM" id="SSF88713">
    <property type="entry name" value="Glycoside hydrolase/deacetylase"/>
    <property type="match status" value="1"/>
</dbReference>
<keyword evidence="7" id="KW-1185">Reference proteome</keyword>
<dbReference type="Gene3D" id="3.20.20.370">
    <property type="entry name" value="Glycoside hydrolase/deacetylase"/>
    <property type="match status" value="1"/>
</dbReference>
<feature type="domain" description="NodB homology" evidence="5">
    <location>
        <begin position="73"/>
        <end position="178"/>
    </location>
</feature>
<comment type="caution">
    <text evidence="6">The sequence shown here is derived from an EMBL/GenBank/DDBJ whole genome shotgun (WGS) entry which is preliminary data.</text>
</comment>
<dbReference type="RefSeq" id="WP_238275578.1">
    <property type="nucleotide sequence ID" value="NZ_BPQL01000008.1"/>
</dbReference>
<dbReference type="InterPro" id="IPR011330">
    <property type="entry name" value="Glyco_hydro/deAcase_b/a-brl"/>
</dbReference>
<dbReference type="CDD" id="cd10979">
    <property type="entry name" value="CE4_PuuE_like"/>
    <property type="match status" value="1"/>
</dbReference>
<dbReference type="Proteomes" id="UP001549145">
    <property type="component" value="Unassembled WGS sequence"/>
</dbReference>
<protein>
    <recommendedName>
        <fullName evidence="3">Chitooligosaccharide deacetylase</fullName>
    </recommendedName>
    <alternativeName>
        <fullName evidence="4">Nodulation protein B</fullName>
    </alternativeName>
</protein>
<evidence type="ECO:0000256" key="1">
    <source>
        <dbReference type="ARBA" id="ARBA00003236"/>
    </source>
</evidence>
<dbReference type="PANTHER" id="PTHR43123:SF4">
    <property type="entry name" value="POLYSACCHARIDE DEACETYLASE"/>
    <property type="match status" value="1"/>
</dbReference>
<evidence type="ECO:0000256" key="4">
    <source>
        <dbReference type="ARBA" id="ARBA00032976"/>
    </source>
</evidence>
<name>A0ABV2L3I6_9HYPH</name>
<sequence>MTDTPAPHHGRYAYSALPDRPVYDWPGGKRLAVYIGLNLEGFDFGLGLGAELAPGGPQPDVLNYAWRDWGNRVGAWRIKDTLDALRMPASVLVNSRLYADCPGLIEAFRARGDEIVGHGRTNTERQGDREEAEERALIAEATAILTAHEGKAPKGWLGPWISQSHRTPDLLAEAGYTYLLDWCHDDQPTWFATRNGGRILAVPYPQELNDIPAIVARKETGQQFADALVEAFDEMLEQSRTAPLVMGIALHPYIVGQPHRLRPLRRALAHIAAHRDEIWLTTAGGIADFATESGTAL</sequence>
<organism evidence="6 7">
    <name type="scientific">Methylobacterium goesingense</name>
    <dbReference type="NCBI Taxonomy" id="243690"/>
    <lineage>
        <taxon>Bacteria</taxon>
        <taxon>Pseudomonadati</taxon>
        <taxon>Pseudomonadota</taxon>
        <taxon>Alphaproteobacteria</taxon>
        <taxon>Hyphomicrobiales</taxon>
        <taxon>Methylobacteriaceae</taxon>
        <taxon>Methylobacterium</taxon>
    </lineage>
</organism>
<evidence type="ECO:0000256" key="3">
    <source>
        <dbReference type="ARBA" id="ARBA00020071"/>
    </source>
</evidence>
<comment type="function">
    <text evidence="1">Is involved in generating a small heat-stable compound (Nod), an acylated oligomer of N-acetylglucosamine, that stimulates mitosis in various plant protoplasts.</text>
</comment>
<accession>A0ABV2L3I6</accession>
<evidence type="ECO:0000313" key="7">
    <source>
        <dbReference type="Proteomes" id="UP001549145"/>
    </source>
</evidence>
<dbReference type="InterPro" id="IPR002509">
    <property type="entry name" value="NODB_dom"/>
</dbReference>
<evidence type="ECO:0000256" key="2">
    <source>
        <dbReference type="ARBA" id="ARBA00010973"/>
    </source>
</evidence>